<dbReference type="PANTHER" id="PTHR30283">
    <property type="entry name" value="PEROXIDE STRESS RESPONSE PROTEIN YAAA"/>
    <property type="match status" value="1"/>
</dbReference>
<name>A0A1Z2XLN4_9FIRM</name>
<dbReference type="PANTHER" id="PTHR30283:SF4">
    <property type="entry name" value="PEROXIDE STRESS RESISTANCE PROTEIN YAAA"/>
    <property type="match status" value="1"/>
</dbReference>
<sequence length="246" mass="27966">MKILLAPAKKMNMDTDTLPPEGLPQFLPQTERLLTALQSMSEKELQTLWKCSGKIAQLNIERLKTMDLRQSLTPALLSYEGIQYRYMAPGVMEGCQLEYLRKHLRILSGFYGLLRPFDGVTPYRLEMQAKLAVAGAKDLYAFWGDSLAKQLEGDWVLNLASKEYSKAVTPYLSENSMLTCVFGEWLNGKVVEKGTMCKMARGQMVRWLAENNIETPEEICEFADLEYGFDTELSTENTYVFIKGGR</sequence>
<dbReference type="Proteomes" id="UP000196710">
    <property type="component" value="Chromosome"/>
</dbReference>
<evidence type="ECO:0000313" key="4">
    <source>
        <dbReference type="Proteomes" id="UP000196710"/>
    </source>
</evidence>
<organism evidence="3 5">
    <name type="scientific">Acutalibacter muris</name>
    <dbReference type="NCBI Taxonomy" id="1796620"/>
    <lineage>
        <taxon>Bacteria</taxon>
        <taxon>Bacillati</taxon>
        <taxon>Bacillota</taxon>
        <taxon>Clostridia</taxon>
        <taxon>Eubacteriales</taxon>
        <taxon>Acutalibacteraceae</taxon>
        <taxon>Acutalibacter</taxon>
    </lineage>
</organism>
<dbReference type="EMBL" id="CP065321">
    <property type="protein sequence ID" value="QQR28638.1"/>
    <property type="molecule type" value="Genomic_DNA"/>
</dbReference>
<dbReference type="HAMAP" id="MF_00652">
    <property type="entry name" value="UPF0246"/>
    <property type="match status" value="1"/>
</dbReference>
<accession>A0A1Z2XLN4</accession>
<dbReference type="KEGG" id="amur:ADH66_00935"/>
<comment type="similarity">
    <text evidence="1">Belongs to the UPF0246 family.</text>
</comment>
<reference evidence="2" key="1">
    <citation type="journal article" date="2017" name="Genome Announc.">
        <title>High-Quality Whole-Genome Sequences of the Oligo-Mouse-Microbiota Bacterial Community.</title>
        <authorList>
            <person name="Garzetti D."/>
            <person name="Brugiroux S."/>
            <person name="Bunk B."/>
            <person name="Pukall R."/>
            <person name="McCoy K.D."/>
            <person name="Macpherson A.J."/>
            <person name="Stecher B."/>
        </authorList>
    </citation>
    <scope>NUCLEOTIDE SEQUENCE</scope>
    <source>
        <strain evidence="2">KB18</strain>
    </source>
</reference>
<dbReference type="Pfam" id="PF03883">
    <property type="entry name" value="H2O2_YaaD"/>
    <property type="match status" value="1"/>
</dbReference>
<dbReference type="NCBIfam" id="NF002543">
    <property type="entry name" value="PRK02101.1-4"/>
    <property type="match status" value="1"/>
</dbReference>
<evidence type="ECO:0000313" key="3">
    <source>
        <dbReference type="EMBL" id="QQR28638.1"/>
    </source>
</evidence>
<evidence type="ECO:0000256" key="1">
    <source>
        <dbReference type="HAMAP-Rule" id="MF_00652"/>
    </source>
</evidence>
<protein>
    <recommendedName>
        <fullName evidence="1">UPF0246 protein ADH66_00935</fullName>
    </recommendedName>
</protein>
<dbReference type="InterPro" id="IPR005583">
    <property type="entry name" value="YaaA"/>
</dbReference>
<evidence type="ECO:0000313" key="5">
    <source>
        <dbReference type="Proteomes" id="UP000596035"/>
    </source>
</evidence>
<gene>
    <name evidence="3" type="primary">yaaA</name>
    <name evidence="2" type="ORF">ADH66_00935</name>
    <name evidence="3" type="ORF">I5Q82_10925</name>
</gene>
<dbReference type="GO" id="GO:0005829">
    <property type="term" value="C:cytosol"/>
    <property type="evidence" value="ECO:0007669"/>
    <property type="project" value="TreeGrafter"/>
</dbReference>
<proteinExistence type="inferred from homology"/>
<reference evidence="3 5" key="3">
    <citation type="submission" date="2020-11" db="EMBL/GenBank/DDBJ databases">
        <title>Closed and high quality bacterial genomes of the OMM12 community.</title>
        <authorList>
            <person name="Marbouty M."/>
            <person name="Lamy-Besnier Q."/>
            <person name="Debarbieux L."/>
            <person name="Koszul R."/>
        </authorList>
    </citation>
    <scope>NUCLEOTIDE SEQUENCE [LARGE SCALE GENOMIC DNA]</scope>
    <source>
        <strain evidence="3 5">KB18</strain>
    </source>
</reference>
<dbReference type="RefSeq" id="WP_066536838.1">
    <property type="nucleotide sequence ID" value="NZ_CP021422.1"/>
</dbReference>
<reference evidence="4" key="2">
    <citation type="submission" date="2017-05" db="EMBL/GenBank/DDBJ databases">
        <title>Improved OligoMM genomes.</title>
        <authorList>
            <person name="Garzetti D."/>
        </authorList>
    </citation>
    <scope>NUCLEOTIDE SEQUENCE [LARGE SCALE GENOMIC DNA]</scope>
    <source>
        <strain evidence="4">KB18</strain>
    </source>
</reference>
<dbReference type="GO" id="GO:0033194">
    <property type="term" value="P:response to hydroperoxide"/>
    <property type="evidence" value="ECO:0007669"/>
    <property type="project" value="TreeGrafter"/>
</dbReference>
<dbReference type="EMBL" id="CP021422">
    <property type="protein sequence ID" value="ASB39349.1"/>
    <property type="molecule type" value="Genomic_DNA"/>
</dbReference>
<dbReference type="Proteomes" id="UP000596035">
    <property type="component" value="Chromosome"/>
</dbReference>
<dbReference type="AlphaFoldDB" id="A0A1Z2XLN4"/>
<keyword evidence="4" id="KW-1185">Reference proteome</keyword>
<evidence type="ECO:0000313" key="2">
    <source>
        <dbReference type="EMBL" id="ASB39349.1"/>
    </source>
</evidence>